<keyword evidence="3 13" id="KW-0245">EGF-like domain</keyword>
<dbReference type="CDD" id="cd14066">
    <property type="entry name" value="STKc_IRAK"/>
    <property type="match status" value="1"/>
</dbReference>
<evidence type="ECO:0000256" key="6">
    <source>
        <dbReference type="ARBA" id="ARBA00022741"/>
    </source>
</evidence>
<keyword evidence="15" id="KW-1133">Transmembrane helix</keyword>
<dbReference type="GeneID" id="107404955"/>
<evidence type="ECO:0000256" key="14">
    <source>
        <dbReference type="PROSITE-ProRule" id="PRU10141"/>
    </source>
</evidence>
<comment type="catalytic activity">
    <reaction evidence="11">
        <text>L-seryl-[protein] + ATP = O-phospho-L-seryl-[protein] + ADP + H(+)</text>
        <dbReference type="Rhea" id="RHEA:17989"/>
        <dbReference type="Rhea" id="RHEA-COMP:9863"/>
        <dbReference type="Rhea" id="RHEA-COMP:11604"/>
        <dbReference type="ChEBI" id="CHEBI:15378"/>
        <dbReference type="ChEBI" id="CHEBI:29999"/>
        <dbReference type="ChEBI" id="CHEBI:30616"/>
        <dbReference type="ChEBI" id="CHEBI:83421"/>
        <dbReference type="ChEBI" id="CHEBI:456216"/>
    </reaction>
</comment>
<dbReference type="Gene3D" id="2.10.25.10">
    <property type="entry name" value="Laminin"/>
    <property type="match status" value="2"/>
</dbReference>
<keyword evidence="15" id="KW-0812">Transmembrane</keyword>
<dbReference type="SUPFAM" id="SSF56112">
    <property type="entry name" value="Protein kinase-like (PK-like)"/>
    <property type="match status" value="1"/>
</dbReference>
<dbReference type="PROSITE" id="PS00108">
    <property type="entry name" value="PROTEIN_KINASE_ST"/>
    <property type="match status" value="1"/>
</dbReference>
<name>A0A6P3YUM1_ZIZJJ</name>
<dbReference type="PROSITE" id="PS50011">
    <property type="entry name" value="PROTEIN_KINASE_DOM"/>
    <property type="match status" value="1"/>
</dbReference>
<dbReference type="CDD" id="cd00054">
    <property type="entry name" value="EGF_CA"/>
    <property type="match status" value="1"/>
</dbReference>
<evidence type="ECO:0000256" key="3">
    <source>
        <dbReference type="ARBA" id="ARBA00022536"/>
    </source>
</evidence>
<evidence type="ECO:0000256" key="5">
    <source>
        <dbReference type="ARBA" id="ARBA00022729"/>
    </source>
</evidence>
<dbReference type="Pfam" id="PF07714">
    <property type="entry name" value="PK_Tyr_Ser-Thr"/>
    <property type="match status" value="1"/>
</dbReference>
<evidence type="ECO:0000256" key="13">
    <source>
        <dbReference type="PROSITE-ProRule" id="PRU00076"/>
    </source>
</evidence>
<evidence type="ECO:0000256" key="8">
    <source>
        <dbReference type="ARBA" id="ARBA00022840"/>
    </source>
</evidence>
<evidence type="ECO:0000256" key="15">
    <source>
        <dbReference type="SAM" id="Phobius"/>
    </source>
</evidence>
<dbReference type="KEGG" id="zju:107404955"/>
<sequence length="752" mass="83559">MKSKQFLTHFISLVGIYISILIAAALAAAAATTTTIVESSHKSISLPNCSDHCGGVKVPYPFGITPECSLNGNRKFYLNCTQSSLYLNSSNLQVTNISLDGEVSVMNFIGRDCYNKKGVREEHIQSQLSLANYNVSSARNTFIAVGCDTYSTVEGYRGKENYVIGCVSSCNDIDYESFTSDHQSCLGVGCCQISIPSGLKNMTISLSSYNNHTFVHDFNPCSYAFVVEQGKFKFSNTSFQELNRTEKLPAVLNWGIGKESCDEAKKRANYTCKGNNVTCVAASNAAGYLCQCLPGYEGNPYLPDGCHDIDECKDPNRCAKNSQCHNLPGNWTCICPKGYHYGNETGCSNSNQSQRLVLLLCIAMGVSIALLIVISLTCWGMKKRKIIKLKKQFFEQNGGLMLQQQLSSRRQSLETTKIFSAEELKRATDNFHESRVLGQGGYGIVYKGVLPSNNMVVAIKKSKFGAETCNEQFVNEVIVLMQINHRNVVKLLGCCLETEVPLLVYEYIENGTLLEHIHNKGQGRSSLSWEVRLRIATETASALAYLHSATSTPIIHRDVKAGNILLDKYYTAKVSDFGASRLIPLDQNQLTTVVQGTFGYLDPEYMHTSQLTEKSDVYSFGVVLAELLTGRRVMSLDRPENERNLALFFVSSMKEDRLFQILDDDIIIEGNTEALKNVANLAKRCLRIKSEERPSMKEIAMELEGQRAMEMHQWGTRDVGSEETEYLLTEDPPSDLYSIDISGQMCSQQMTS</sequence>
<organism evidence="18 19">
    <name type="scientific">Ziziphus jujuba</name>
    <name type="common">Chinese jujube</name>
    <name type="synonym">Ziziphus sativa</name>
    <dbReference type="NCBI Taxonomy" id="326968"/>
    <lineage>
        <taxon>Eukaryota</taxon>
        <taxon>Viridiplantae</taxon>
        <taxon>Streptophyta</taxon>
        <taxon>Embryophyta</taxon>
        <taxon>Tracheophyta</taxon>
        <taxon>Spermatophyta</taxon>
        <taxon>Magnoliopsida</taxon>
        <taxon>eudicotyledons</taxon>
        <taxon>Gunneridae</taxon>
        <taxon>Pentapetalae</taxon>
        <taxon>rosids</taxon>
        <taxon>fabids</taxon>
        <taxon>Rosales</taxon>
        <taxon>Rhamnaceae</taxon>
        <taxon>Paliureae</taxon>
        <taxon>Ziziphus</taxon>
    </lineage>
</organism>
<comment type="caution">
    <text evidence="13">Lacks conserved residue(s) required for the propagation of feature annotation.</text>
</comment>
<keyword evidence="2" id="KW-0723">Serine/threonine-protein kinase</keyword>
<comment type="catalytic activity">
    <reaction evidence="12">
        <text>L-threonyl-[protein] + ATP = O-phospho-L-threonyl-[protein] + ADP + H(+)</text>
        <dbReference type="Rhea" id="RHEA:46608"/>
        <dbReference type="Rhea" id="RHEA-COMP:11060"/>
        <dbReference type="Rhea" id="RHEA-COMP:11605"/>
        <dbReference type="ChEBI" id="CHEBI:15378"/>
        <dbReference type="ChEBI" id="CHEBI:30013"/>
        <dbReference type="ChEBI" id="CHEBI:30616"/>
        <dbReference type="ChEBI" id="CHEBI:61977"/>
        <dbReference type="ChEBI" id="CHEBI:456216"/>
    </reaction>
</comment>
<dbReference type="InterPro" id="IPR045274">
    <property type="entry name" value="WAK-like"/>
</dbReference>
<dbReference type="GO" id="GO:0007166">
    <property type="term" value="P:cell surface receptor signaling pathway"/>
    <property type="evidence" value="ECO:0007669"/>
    <property type="project" value="InterPro"/>
</dbReference>
<keyword evidence="15" id="KW-0472">Membrane</keyword>
<dbReference type="GO" id="GO:0004674">
    <property type="term" value="F:protein serine/threonine kinase activity"/>
    <property type="evidence" value="ECO:0007669"/>
    <property type="project" value="UniProtKB-KW"/>
</dbReference>
<dbReference type="Pfam" id="PF13947">
    <property type="entry name" value="GUB_WAK_bind"/>
    <property type="match status" value="1"/>
</dbReference>
<accession>A0A6P3YUM1</accession>
<reference evidence="19" key="2">
    <citation type="submission" date="2025-08" db="UniProtKB">
        <authorList>
            <consortium name="RefSeq"/>
        </authorList>
    </citation>
    <scope>IDENTIFICATION</scope>
    <source>
        <tissue evidence="19">Seedling</tissue>
    </source>
</reference>
<reference evidence="18" key="1">
    <citation type="submission" date="2025-05" db="UniProtKB">
        <authorList>
            <consortium name="RefSeq"/>
        </authorList>
    </citation>
    <scope>NUCLEOTIDE SEQUENCE [LARGE SCALE GENOMIC DNA]</scope>
</reference>
<dbReference type="Gene3D" id="1.10.510.10">
    <property type="entry name" value="Transferase(Phosphotransferase) domain 1"/>
    <property type="match status" value="1"/>
</dbReference>
<dbReference type="InterPro" id="IPR049883">
    <property type="entry name" value="NOTCH1_EGF-like"/>
</dbReference>
<dbReference type="InterPro" id="IPR001881">
    <property type="entry name" value="EGF-like_Ca-bd_dom"/>
</dbReference>
<dbReference type="InterPro" id="IPR008271">
    <property type="entry name" value="Ser/Thr_kinase_AS"/>
</dbReference>
<dbReference type="SUPFAM" id="SSF57196">
    <property type="entry name" value="EGF/Laminin"/>
    <property type="match status" value="1"/>
</dbReference>
<dbReference type="InParanoid" id="A0A6P3YUM1"/>
<evidence type="ECO:0000256" key="4">
    <source>
        <dbReference type="ARBA" id="ARBA00022679"/>
    </source>
</evidence>
<dbReference type="Proteomes" id="UP001652623">
    <property type="component" value="Chromosome 1"/>
</dbReference>
<dbReference type="GO" id="GO:0030247">
    <property type="term" value="F:polysaccharide binding"/>
    <property type="evidence" value="ECO:0007669"/>
    <property type="project" value="InterPro"/>
</dbReference>
<feature type="domain" description="Protein kinase" evidence="16">
    <location>
        <begin position="431"/>
        <end position="715"/>
    </location>
</feature>
<evidence type="ECO:0000259" key="17">
    <source>
        <dbReference type="PROSITE" id="PS50026"/>
    </source>
</evidence>
<keyword evidence="4" id="KW-0808">Transferase</keyword>
<evidence type="ECO:0000313" key="18">
    <source>
        <dbReference type="Proteomes" id="UP001652623"/>
    </source>
</evidence>
<dbReference type="GO" id="GO:0005886">
    <property type="term" value="C:plasma membrane"/>
    <property type="evidence" value="ECO:0007669"/>
    <property type="project" value="TreeGrafter"/>
</dbReference>
<evidence type="ECO:0000256" key="12">
    <source>
        <dbReference type="ARBA" id="ARBA00047951"/>
    </source>
</evidence>
<dbReference type="InterPro" id="IPR000742">
    <property type="entry name" value="EGF"/>
</dbReference>
<feature type="binding site" evidence="14">
    <location>
        <position position="461"/>
    </location>
    <ligand>
        <name>ATP</name>
        <dbReference type="ChEBI" id="CHEBI:30616"/>
    </ligand>
</feature>
<dbReference type="SMART" id="SM00181">
    <property type="entry name" value="EGF"/>
    <property type="match status" value="2"/>
</dbReference>
<dbReference type="GO" id="GO:0005509">
    <property type="term" value="F:calcium ion binding"/>
    <property type="evidence" value="ECO:0007669"/>
    <property type="project" value="InterPro"/>
</dbReference>
<proteinExistence type="predicted"/>
<evidence type="ECO:0000256" key="10">
    <source>
        <dbReference type="ARBA" id="ARBA00023180"/>
    </source>
</evidence>
<dbReference type="InterPro" id="IPR025287">
    <property type="entry name" value="WAK_GUB"/>
</dbReference>
<dbReference type="GO" id="GO:0005524">
    <property type="term" value="F:ATP binding"/>
    <property type="evidence" value="ECO:0007669"/>
    <property type="project" value="UniProtKB-UniRule"/>
</dbReference>
<dbReference type="InterPro" id="IPR001245">
    <property type="entry name" value="Ser-Thr/Tyr_kinase_cat_dom"/>
</dbReference>
<feature type="domain" description="EGF-like" evidence="17">
    <location>
        <begin position="308"/>
        <end position="348"/>
    </location>
</feature>
<keyword evidence="9" id="KW-1015">Disulfide bond</keyword>
<dbReference type="AlphaFoldDB" id="A0A6P3YUM1"/>
<keyword evidence="18" id="KW-1185">Reference proteome</keyword>
<evidence type="ECO:0000256" key="11">
    <source>
        <dbReference type="ARBA" id="ARBA00047558"/>
    </source>
</evidence>
<dbReference type="PROSITE" id="PS50026">
    <property type="entry name" value="EGF_3"/>
    <property type="match status" value="1"/>
</dbReference>
<dbReference type="PANTHER" id="PTHR27005:SF468">
    <property type="entry name" value="OS01G0310500 PROTEIN"/>
    <property type="match status" value="1"/>
</dbReference>
<keyword evidence="7" id="KW-0418">Kinase</keyword>
<evidence type="ECO:0000313" key="19">
    <source>
        <dbReference type="RefSeq" id="XP_015867452.3"/>
    </source>
</evidence>
<evidence type="ECO:0000256" key="2">
    <source>
        <dbReference type="ARBA" id="ARBA00022527"/>
    </source>
</evidence>
<dbReference type="PROSITE" id="PS01186">
    <property type="entry name" value="EGF_2"/>
    <property type="match status" value="1"/>
</dbReference>
<dbReference type="InterPro" id="IPR017441">
    <property type="entry name" value="Protein_kinase_ATP_BS"/>
</dbReference>
<protein>
    <submittedName>
        <fullName evidence="19">Wall-associated receptor kinase 2-like</fullName>
    </submittedName>
</protein>
<dbReference type="InterPro" id="IPR011009">
    <property type="entry name" value="Kinase-like_dom_sf"/>
</dbReference>
<comment type="subcellular location">
    <subcellularLocation>
        <location evidence="1">Membrane</location>
        <topology evidence="1">Single-pass type I membrane protein</topology>
    </subcellularLocation>
</comment>
<keyword evidence="8 14" id="KW-0067">ATP-binding</keyword>
<keyword evidence="10" id="KW-0325">Glycoprotein</keyword>
<evidence type="ECO:0000256" key="9">
    <source>
        <dbReference type="ARBA" id="ARBA00023157"/>
    </source>
</evidence>
<dbReference type="SMART" id="SM00179">
    <property type="entry name" value="EGF_CA"/>
    <property type="match status" value="1"/>
</dbReference>
<evidence type="ECO:0000256" key="7">
    <source>
        <dbReference type="ARBA" id="ARBA00022777"/>
    </source>
</evidence>
<dbReference type="PANTHER" id="PTHR27005">
    <property type="entry name" value="WALL-ASSOCIATED RECEPTOR KINASE-LIKE 21"/>
    <property type="match status" value="1"/>
</dbReference>
<evidence type="ECO:0000259" key="16">
    <source>
        <dbReference type="PROSITE" id="PS50011"/>
    </source>
</evidence>
<keyword evidence="5" id="KW-0732">Signal</keyword>
<evidence type="ECO:0000256" key="1">
    <source>
        <dbReference type="ARBA" id="ARBA00004479"/>
    </source>
</evidence>
<dbReference type="FunCoup" id="A0A6P3YUM1">
    <property type="interactions" value="247"/>
</dbReference>
<dbReference type="SMART" id="SM00220">
    <property type="entry name" value="S_TKc"/>
    <property type="match status" value="1"/>
</dbReference>
<dbReference type="RefSeq" id="XP_015867452.3">
    <property type="nucleotide sequence ID" value="XM_016011966.4"/>
</dbReference>
<dbReference type="Pfam" id="PF07645">
    <property type="entry name" value="EGF_CA"/>
    <property type="match status" value="1"/>
</dbReference>
<dbReference type="InterPro" id="IPR000719">
    <property type="entry name" value="Prot_kinase_dom"/>
</dbReference>
<gene>
    <name evidence="19" type="primary">LOC107404955</name>
</gene>
<dbReference type="PROSITE" id="PS00107">
    <property type="entry name" value="PROTEIN_KINASE_ATP"/>
    <property type="match status" value="1"/>
</dbReference>
<feature type="transmembrane region" description="Helical" evidence="15">
    <location>
        <begin position="356"/>
        <end position="381"/>
    </location>
</feature>
<dbReference type="Gene3D" id="3.30.200.20">
    <property type="entry name" value="Phosphorylase Kinase, domain 1"/>
    <property type="match status" value="1"/>
</dbReference>
<keyword evidence="6 14" id="KW-0547">Nucleotide-binding</keyword>